<keyword evidence="3" id="KW-1185">Reference proteome</keyword>
<reference evidence="3" key="1">
    <citation type="journal article" date="2014" name="Proc. Natl. Acad. Sci. U.S.A.">
        <title>Extensive sampling of basidiomycete genomes demonstrates inadequacy of the white-rot/brown-rot paradigm for wood decay fungi.</title>
        <authorList>
            <person name="Riley R."/>
            <person name="Salamov A.A."/>
            <person name="Brown D.W."/>
            <person name="Nagy L.G."/>
            <person name="Floudas D."/>
            <person name="Held B.W."/>
            <person name="Levasseur A."/>
            <person name="Lombard V."/>
            <person name="Morin E."/>
            <person name="Otillar R."/>
            <person name="Lindquist E.A."/>
            <person name="Sun H."/>
            <person name="LaButti K.M."/>
            <person name="Schmutz J."/>
            <person name="Jabbour D."/>
            <person name="Luo H."/>
            <person name="Baker S.E."/>
            <person name="Pisabarro A.G."/>
            <person name="Walton J.D."/>
            <person name="Blanchette R.A."/>
            <person name="Henrissat B."/>
            <person name="Martin F."/>
            <person name="Cullen D."/>
            <person name="Hibbett D.S."/>
            <person name="Grigoriev I.V."/>
        </authorList>
    </citation>
    <scope>NUCLEOTIDE SEQUENCE [LARGE SCALE GENOMIC DNA]</scope>
    <source>
        <strain evidence="3">FD-172 SS1</strain>
    </source>
</reference>
<sequence>MPVTITAERLQLPTRSAALARSAAPYNKDLPPTPKVLPTPRLPPAPKLPATHRFPSTPKISPAPTRLPASGTTRALARIPEIRRPPRSPDVYNPEIHSASGTSYTSRGSARPTAMRRKLRPPQHTRSPSITQPQLPHSPKKYTLVDASVPKNRPKPLEINPGLSPSTEDTVASLQATNARAAALLGSRSDSRLPTPTQHSKTTSSKAVSASDHPSVTAPQATLSDRDDRNTTEKTTAERHTRPVSGPELRLDIGDAPQPRHTYQDRPYHPPRRAKAIIRKGKNRPRARAISHPQTPVLSNEEVESPMESPTSRFNAMSHYPPSTHLLLESTPVPPPYIPTSGSTRRVQGPRSMRKSPSTSTSSSTSSFRHSISGYTSPSVHTASGPAHLTGQSIVTPSIHPRSLHPSTSFVSSDSPAPEDSVSRGHTDEVWKRLSSFAPASQVGKDEESLLLTPIPRPSLLRLESWASPMWKPSPTDSPRTNMKKLIMFASSNHQALILSIYEKPLTPYKRKDATLHSLDTDVRETYDTLRSVPSPAIFNSLGFDDSEDEDEDYLLESPVVGTEKVAGESTSDWVARLIASHRD</sequence>
<feature type="compositionally biased region" description="Pro residues" evidence="1">
    <location>
        <begin position="31"/>
        <end position="47"/>
    </location>
</feature>
<accession>A0A067NCC0</accession>
<feature type="compositionally biased region" description="Low complexity" evidence="1">
    <location>
        <begin position="200"/>
        <end position="211"/>
    </location>
</feature>
<feature type="region of interest" description="Disordered" evidence="1">
    <location>
        <begin position="328"/>
        <end position="427"/>
    </location>
</feature>
<feature type="compositionally biased region" description="Basic residues" evidence="1">
    <location>
        <begin position="114"/>
        <end position="123"/>
    </location>
</feature>
<dbReference type="Proteomes" id="UP000027195">
    <property type="component" value="Unassembled WGS sequence"/>
</dbReference>
<feature type="region of interest" description="Disordered" evidence="1">
    <location>
        <begin position="185"/>
        <end position="312"/>
    </location>
</feature>
<feature type="compositionally biased region" description="Polar residues" evidence="1">
    <location>
        <begin position="405"/>
        <end position="415"/>
    </location>
</feature>
<feature type="compositionally biased region" description="Polar residues" evidence="1">
    <location>
        <begin position="124"/>
        <end position="135"/>
    </location>
</feature>
<feature type="compositionally biased region" description="Basic residues" evidence="1">
    <location>
        <begin position="269"/>
        <end position="289"/>
    </location>
</feature>
<protein>
    <submittedName>
        <fullName evidence="2">Uncharacterized protein</fullName>
    </submittedName>
</protein>
<dbReference type="HOGENOM" id="CLU_466900_0_0_1"/>
<evidence type="ECO:0000256" key="1">
    <source>
        <dbReference type="SAM" id="MobiDB-lite"/>
    </source>
</evidence>
<feature type="region of interest" description="Disordered" evidence="1">
    <location>
        <begin position="21"/>
        <end position="171"/>
    </location>
</feature>
<feature type="compositionally biased region" description="Basic and acidic residues" evidence="1">
    <location>
        <begin position="224"/>
        <end position="241"/>
    </location>
</feature>
<dbReference type="EMBL" id="KL198016">
    <property type="protein sequence ID" value="KDQ21411.1"/>
    <property type="molecule type" value="Genomic_DNA"/>
</dbReference>
<gene>
    <name evidence="2" type="ORF">BOTBODRAFT_168683</name>
</gene>
<name>A0A067NCC0_BOTB1</name>
<dbReference type="InParanoid" id="A0A067NCC0"/>
<evidence type="ECO:0000313" key="2">
    <source>
        <dbReference type="EMBL" id="KDQ21411.1"/>
    </source>
</evidence>
<organism evidence="2 3">
    <name type="scientific">Botryobasidium botryosum (strain FD-172 SS1)</name>
    <dbReference type="NCBI Taxonomy" id="930990"/>
    <lineage>
        <taxon>Eukaryota</taxon>
        <taxon>Fungi</taxon>
        <taxon>Dikarya</taxon>
        <taxon>Basidiomycota</taxon>
        <taxon>Agaricomycotina</taxon>
        <taxon>Agaricomycetes</taxon>
        <taxon>Cantharellales</taxon>
        <taxon>Botryobasidiaceae</taxon>
        <taxon>Botryobasidium</taxon>
    </lineage>
</organism>
<proteinExistence type="predicted"/>
<feature type="compositionally biased region" description="Polar residues" evidence="1">
    <location>
        <begin position="99"/>
        <end position="108"/>
    </location>
</feature>
<feature type="compositionally biased region" description="Polar residues" evidence="1">
    <location>
        <begin position="212"/>
        <end position="223"/>
    </location>
</feature>
<dbReference type="AlphaFoldDB" id="A0A067NCC0"/>
<feature type="compositionally biased region" description="Low complexity" evidence="1">
    <location>
        <begin position="355"/>
        <end position="373"/>
    </location>
</feature>
<evidence type="ECO:0000313" key="3">
    <source>
        <dbReference type="Proteomes" id="UP000027195"/>
    </source>
</evidence>